<dbReference type="STRING" id="1218108.GCA_000382425_00152"/>
<name>A0A511NC40_9FLAO</name>
<evidence type="ECO:0000313" key="1">
    <source>
        <dbReference type="EMBL" id="GEM50363.1"/>
    </source>
</evidence>
<keyword evidence="2" id="KW-1185">Reference proteome</keyword>
<accession>A0A511NC40</accession>
<proteinExistence type="predicted"/>
<reference evidence="1 2" key="1">
    <citation type="submission" date="2019-07" db="EMBL/GenBank/DDBJ databases">
        <title>Whole genome shotgun sequence of Empedobacter brevis NBRC 14943.</title>
        <authorList>
            <person name="Hosoyama A."/>
            <person name="Uohara A."/>
            <person name="Ohji S."/>
            <person name="Ichikawa N."/>
        </authorList>
    </citation>
    <scope>NUCLEOTIDE SEQUENCE [LARGE SCALE GENOMIC DNA]</scope>
    <source>
        <strain evidence="1 2">NBRC 14943</strain>
    </source>
</reference>
<gene>
    <name evidence="1" type="ORF">EB1_01530</name>
</gene>
<protein>
    <submittedName>
        <fullName evidence="1">Uncharacterized protein</fullName>
    </submittedName>
</protein>
<organism evidence="1 2">
    <name type="scientific">Empedobacter brevis NBRC 14943 = ATCC 43319</name>
    <dbReference type="NCBI Taxonomy" id="1218108"/>
    <lineage>
        <taxon>Bacteria</taxon>
        <taxon>Pseudomonadati</taxon>
        <taxon>Bacteroidota</taxon>
        <taxon>Flavobacteriia</taxon>
        <taxon>Flavobacteriales</taxon>
        <taxon>Weeksellaceae</taxon>
        <taxon>Empedobacter</taxon>
    </lineage>
</organism>
<evidence type="ECO:0000313" key="2">
    <source>
        <dbReference type="Proteomes" id="UP000321245"/>
    </source>
</evidence>
<dbReference type="Proteomes" id="UP000321245">
    <property type="component" value="Unassembled WGS sequence"/>
</dbReference>
<comment type="caution">
    <text evidence="1">The sequence shown here is derived from an EMBL/GenBank/DDBJ whole genome shotgun (WGS) entry which is preliminary data.</text>
</comment>
<dbReference type="EMBL" id="BJXC01000001">
    <property type="protein sequence ID" value="GEM50363.1"/>
    <property type="molecule type" value="Genomic_DNA"/>
</dbReference>
<sequence length="88" mass="9703">MIIVIPSKLNIQTMRILDALTKSQKEKGTKIGLLTTAATTGVTVAKFFGKRSIYGIIGGIAVTLAADYIRKKYEKKIETEKEESVLEQ</sequence>
<dbReference type="AlphaFoldDB" id="A0A511NC40"/>